<proteinExistence type="predicted"/>
<sequence>MPKGIRDESNRGFVTKHPPRKIINNAGIWTGDSFSCRNKTATKVVKKGAVWVMIVTSAREAWRVA</sequence>
<name>A0A401LAR6_9FIRM</name>
<reference evidence="1 2" key="1">
    <citation type="submission" date="2018-10" db="EMBL/GenBank/DDBJ databases">
        <title>Draft Genome Sequence of Anaerotignum sp. KCTC 15736.</title>
        <authorList>
            <person name="Choi S.H."/>
            <person name="Kim J.S."/>
            <person name="Kang S.W."/>
            <person name="Lee J.S."/>
            <person name="Park S.H."/>
        </authorList>
    </citation>
    <scope>NUCLEOTIDE SEQUENCE [LARGE SCALE GENOMIC DNA]</scope>
    <source>
        <strain evidence="1 2">KCTC 15736</strain>
    </source>
</reference>
<dbReference type="Proteomes" id="UP000287361">
    <property type="component" value="Unassembled WGS sequence"/>
</dbReference>
<gene>
    <name evidence="1" type="ORF">KGMB03357_01560</name>
</gene>
<keyword evidence="2" id="KW-1185">Reference proteome</keyword>
<evidence type="ECO:0000313" key="1">
    <source>
        <dbReference type="EMBL" id="GCB28495.1"/>
    </source>
</evidence>
<comment type="caution">
    <text evidence="1">The sequence shown here is derived from an EMBL/GenBank/DDBJ whole genome shotgun (WGS) entry which is preliminary data.</text>
</comment>
<accession>A0A401LAR6</accession>
<dbReference type="AlphaFoldDB" id="A0A401LAR6"/>
<dbReference type="EMBL" id="BHVZ01000001">
    <property type="protein sequence ID" value="GCB28495.1"/>
    <property type="molecule type" value="Genomic_DNA"/>
</dbReference>
<organism evidence="1 2">
    <name type="scientific">Anaerotignum faecicola</name>
    <dbReference type="NCBI Taxonomy" id="2358141"/>
    <lineage>
        <taxon>Bacteria</taxon>
        <taxon>Bacillati</taxon>
        <taxon>Bacillota</taxon>
        <taxon>Clostridia</taxon>
        <taxon>Lachnospirales</taxon>
        <taxon>Anaerotignaceae</taxon>
        <taxon>Anaerotignum</taxon>
    </lineage>
</organism>
<protein>
    <submittedName>
        <fullName evidence="1">Uncharacterized protein</fullName>
    </submittedName>
</protein>
<evidence type="ECO:0000313" key="2">
    <source>
        <dbReference type="Proteomes" id="UP000287361"/>
    </source>
</evidence>